<dbReference type="EMBL" id="JAGTJS010000006">
    <property type="protein sequence ID" value="KAH7266300.1"/>
    <property type="molecule type" value="Genomic_DNA"/>
</dbReference>
<gene>
    <name evidence="1" type="ORF">B0J15DRAFT_243766</name>
</gene>
<evidence type="ECO:0000313" key="2">
    <source>
        <dbReference type="Proteomes" id="UP000736672"/>
    </source>
</evidence>
<organism evidence="1 2">
    <name type="scientific">Fusarium solani</name>
    <name type="common">Filamentous fungus</name>
    <dbReference type="NCBI Taxonomy" id="169388"/>
    <lineage>
        <taxon>Eukaryota</taxon>
        <taxon>Fungi</taxon>
        <taxon>Dikarya</taxon>
        <taxon>Ascomycota</taxon>
        <taxon>Pezizomycotina</taxon>
        <taxon>Sordariomycetes</taxon>
        <taxon>Hypocreomycetidae</taxon>
        <taxon>Hypocreales</taxon>
        <taxon>Nectriaceae</taxon>
        <taxon>Fusarium</taxon>
        <taxon>Fusarium solani species complex</taxon>
    </lineage>
</organism>
<keyword evidence="2" id="KW-1185">Reference proteome</keyword>
<reference evidence="1" key="1">
    <citation type="journal article" date="2021" name="Nat. Commun.">
        <title>Genetic determinants of endophytism in the Arabidopsis root mycobiome.</title>
        <authorList>
            <person name="Mesny F."/>
            <person name="Miyauchi S."/>
            <person name="Thiergart T."/>
            <person name="Pickel B."/>
            <person name="Atanasova L."/>
            <person name="Karlsson M."/>
            <person name="Huettel B."/>
            <person name="Barry K.W."/>
            <person name="Haridas S."/>
            <person name="Chen C."/>
            <person name="Bauer D."/>
            <person name="Andreopoulos W."/>
            <person name="Pangilinan J."/>
            <person name="LaButti K."/>
            <person name="Riley R."/>
            <person name="Lipzen A."/>
            <person name="Clum A."/>
            <person name="Drula E."/>
            <person name="Henrissat B."/>
            <person name="Kohler A."/>
            <person name="Grigoriev I.V."/>
            <person name="Martin F.M."/>
            <person name="Hacquard S."/>
        </authorList>
    </citation>
    <scope>NUCLEOTIDE SEQUENCE</scope>
    <source>
        <strain evidence="1">FSSC 5 MPI-SDFR-AT-0091</strain>
    </source>
</reference>
<evidence type="ECO:0000313" key="1">
    <source>
        <dbReference type="EMBL" id="KAH7266300.1"/>
    </source>
</evidence>
<accession>A0A9P9HZC8</accession>
<comment type="caution">
    <text evidence="1">The sequence shown here is derived from an EMBL/GenBank/DDBJ whole genome shotgun (WGS) entry which is preliminary data.</text>
</comment>
<protein>
    <submittedName>
        <fullName evidence="1">Uncharacterized protein</fullName>
    </submittedName>
</protein>
<proteinExistence type="predicted"/>
<name>A0A9P9HZC8_FUSSL</name>
<dbReference type="Proteomes" id="UP000736672">
    <property type="component" value="Unassembled WGS sequence"/>
</dbReference>
<sequence>MARERLGAASVAVAYDQLLPPKSMAIYTVNDSSATNSKKQPLCITKGSLFPPWSSMASASCSSSEPLAHILVYRTEDKPTQPRHSLITPPASCHVLVPIHIHVHIHLHSAHARPPPILPHSPIPTLSRLASPWSTQSFPATSIAGPVDFPSHSSRGHVLYLLYRRYSTYLPTSPLRGEARTGTGTGTGTERYVPGLPLLLLLLLSPPRPPAPPPPKRKPSPEEGALLRPLSFRLHDSTDLLIFFSFLAFHLFSF</sequence>
<dbReference type="AlphaFoldDB" id="A0A9P9HZC8"/>